<accession>A0A1T4JUP6</accession>
<dbReference type="PANTHER" id="PTHR28570:SF2">
    <property type="entry name" value="M18 FAMILY AMINOPEPTIDASE 1-RELATED"/>
    <property type="match status" value="1"/>
</dbReference>
<organism evidence="11 12">
    <name type="scientific">Eubacterium coprostanoligenes</name>
    <dbReference type="NCBI Taxonomy" id="290054"/>
    <lineage>
        <taxon>Bacteria</taxon>
        <taxon>Bacillati</taxon>
        <taxon>Bacillota</taxon>
        <taxon>Clostridia</taxon>
        <taxon>Eubacteriales</taxon>
        <taxon>Eubacteriaceae</taxon>
        <taxon>Eubacterium</taxon>
    </lineage>
</organism>
<sequence>MSEKAKQLKEMLFNKKECGVDFMTDDELKECDDFCEGYKDFLYTCKTEREVAAWVENLAQANGFQSFDEFGDALEPGEKVYYMNRGKAIILCVKGKRSIKDGVRISAAHIDSPRLDLKQCPVYEQEGLGYFKTHYYGGIKKYQWTAIPLSLHGRICKNDGTFVDVRVGEEKGEPKFCITDILPHLSADQLTRKANELVKGEELNVVIGSRPFKDDEESERIKLNLLSILYEKYGIVERDFLSAELELVPAFTVDDIGFDRSMIGGYGHDDRVCSYPALQAILNIDDAPEYTAITVLTDKEETGSDGNTGLNSSYLKYFIEDLARLEGYEGRDVLRNSKCLSADVNAGYDPTWSTPFEKNNSSFLNNGVCVTKFTGARGKSGTSDASAEYASWVKTLLEENHVLWQTGELGKVDAGGGGTVAMYIANLDVDTIDVGVPVLSMHAPYEVVAKVDVYMAYKAFLTFFTK</sequence>
<dbReference type="PANTHER" id="PTHR28570">
    <property type="entry name" value="ASPARTYL AMINOPEPTIDASE"/>
    <property type="match status" value="1"/>
</dbReference>
<evidence type="ECO:0000256" key="5">
    <source>
        <dbReference type="ARBA" id="ARBA00022723"/>
    </source>
</evidence>
<evidence type="ECO:0000313" key="12">
    <source>
        <dbReference type="Proteomes" id="UP000190657"/>
    </source>
</evidence>
<dbReference type="AlphaFoldDB" id="A0A1T4JUP6"/>
<dbReference type="RefSeq" id="WP_078767624.1">
    <property type="nucleotide sequence ID" value="NZ_FUWW01000001.1"/>
</dbReference>
<keyword evidence="4 9" id="KW-0645">Protease</keyword>
<dbReference type="SUPFAM" id="SSF101821">
    <property type="entry name" value="Aminopeptidase/glucanase lid domain"/>
    <property type="match status" value="1"/>
</dbReference>
<proteinExistence type="inferred from homology"/>
<dbReference type="InterPro" id="IPR001948">
    <property type="entry name" value="Peptidase_M18"/>
</dbReference>
<comment type="cofactor">
    <cofactor evidence="1 10">
        <name>Zn(2+)</name>
        <dbReference type="ChEBI" id="CHEBI:29105"/>
    </cofactor>
</comment>
<dbReference type="EC" id="3.4.11.-" evidence="10"/>
<name>A0A1T4JUP6_9FIRM</name>
<dbReference type="GO" id="GO:0006508">
    <property type="term" value="P:proteolysis"/>
    <property type="evidence" value="ECO:0007669"/>
    <property type="project" value="UniProtKB-KW"/>
</dbReference>
<evidence type="ECO:0000256" key="10">
    <source>
        <dbReference type="RuleBase" id="RU004387"/>
    </source>
</evidence>
<evidence type="ECO:0000256" key="2">
    <source>
        <dbReference type="ARBA" id="ARBA00008290"/>
    </source>
</evidence>
<protein>
    <recommendedName>
        <fullName evidence="10">M18 family aminopeptidase</fullName>
        <ecNumber evidence="10">3.4.11.-</ecNumber>
    </recommendedName>
</protein>
<evidence type="ECO:0000256" key="1">
    <source>
        <dbReference type="ARBA" id="ARBA00001947"/>
    </source>
</evidence>
<comment type="similarity">
    <text evidence="2 9">Belongs to the peptidase M18 family.</text>
</comment>
<dbReference type="PRINTS" id="PR00932">
    <property type="entry name" value="AMINO1PTASE"/>
</dbReference>
<dbReference type="OrthoDB" id="89722at2"/>
<keyword evidence="7 9" id="KW-0862">Zinc</keyword>
<dbReference type="SUPFAM" id="SSF53187">
    <property type="entry name" value="Zn-dependent exopeptidases"/>
    <property type="match status" value="1"/>
</dbReference>
<evidence type="ECO:0000256" key="7">
    <source>
        <dbReference type="ARBA" id="ARBA00022833"/>
    </source>
</evidence>
<keyword evidence="5 9" id="KW-0479">Metal-binding</keyword>
<dbReference type="GO" id="GO:0004177">
    <property type="term" value="F:aminopeptidase activity"/>
    <property type="evidence" value="ECO:0007669"/>
    <property type="project" value="UniProtKB-KW"/>
</dbReference>
<keyword evidence="12" id="KW-1185">Reference proteome</keyword>
<gene>
    <name evidence="11" type="ORF">SAMN02745114_00109</name>
</gene>
<dbReference type="Proteomes" id="UP000190657">
    <property type="component" value="Unassembled WGS sequence"/>
</dbReference>
<dbReference type="GO" id="GO:0008237">
    <property type="term" value="F:metallopeptidase activity"/>
    <property type="evidence" value="ECO:0007669"/>
    <property type="project" value="UniProtKB-KW"/>
</dbReference>
<dbReference type="Gene3D" id="2.30.250.10">
    <property type="entry name" value="Aminopeptidase i, Domain 2"/>
    <property type="match status" value="1"/>
</dbReference>
<keyword evidence="6 9" id="KW-0378">Hydrolase</keyword>
<dbReference type="Pfam" id="PF02127">
    <property type="entry name" value="Peptidase_M18"/>
    <property type="match status" value="1"/>
</dbReference>
<dbReference type="GO" id="GO:0008270">
    <property type="term" value="F:zinc ion binding"/>
    <property type="evidence" value="ECO:0007669"/>
    <property type="project" value="InterPro"/>
</dbReference>
<evidence type="ECO:0000256" key="9">
    <source>
        <dbReference type="RuleBase" id="RU004386"/>
    </source>
</evidence>
<keyword evidence="8 9" id="KW-0482">Metalloprotease</keyword>
<reference evidence="11 12" key="1">
    <citation type="submission" date="2017-02" db="EMBL/GenBank/DDBJ databases">
        <authorList>
            <person name="Peterson S.W."/>
        </authorList>
    </citation>
    <scope>NUCLEOTIDE SEQUENCE [LARGE SCALE GENOMIC DNA]</scope>
    <source>
        <strain evidence="11 12">ATCC 51222</strain>
    </source>
</reference>
<evidence type="ECO:0000256" key="3">
    <source>
        <dbReference type="ARBA" id="ARBA00022438"/>
    </source>
</evidence>
<dbReference type="NCBIfam" id="NF002600">
    <property type="entry name" value="PRK02256.1"/>
    <property type="match status" value="1"/>
</dbReference>
<evidence type="ECO:0000256" key="8">
    <source>
        <dbReference type="ARBA" id="ARBA00023049"/>
    </source>
</evidence>
<dbReference type="GO" id="GO:0005737">
    <property type="term" value="C:cytoplasm"/>
    <property type="evidence" value="ECO:0007669"/>
    <property type="project" value="UniProtKB-ARBA"/>
</dbReference>
<evidence type="ECO:0000256" key="4">
    <source>
        <dbReference type="ARBA" id="ARBA00022670"/>
    </source>
</evidence>
<dbReference type="InterPro" id="IPR023358">
    <property type="entry name" value="Peptidase_M18_dom2"/>
</dbReference>
<dbReference type="EMBL" id="FUWW01000001">
    <property type="protein sequence ID" value="SJZ33787.1"/>
    <property type="molecule type" value="Genomic_DNA"/>
</dbReference>
<evidence type="ECO:0000313" key="11">
    <source>
        <dbReference type="EMBL" id="SJZ33787.1"/>
    </source>
</evidence>
<keyword evidence="3 9" id="KW-0031">Aminopeptidase</keyword>
<evidence type="ECO:0000256" key="6">
    <source>
        <dbReference type="ARBA" id="ARBA00022801"/>
    </source>
</evidence>
<dbReference type="STRING" id="290054.SAMN02745114_00109"/>
<dbReference type="Gene3D" id="3.40.630.10">
    <property type="entry name" value="Zn peptidases"/>
    <property type="match status" value="1"/>
</dbReference>